<reference evidence="1 2" key="1">
    <citation type="submission" date="2017-03" db="EMBL/GenBank/DDBJ databases">
        <title>Genome analysis of Rhizobial strains effectives or ineffectives for nitrogen fixation isolated from bean seeds.</title>
        <authorList>
            <person name="Peralta H."/>
            <person name="Aguilar-Vera A."/>
            <person name="Mora Y."/>
            <person name="Vargas-Lagunas C."/>
            <person name="Girard L."/>
            <person name="Mora J."/>
        </authorList>
    </citation>
    <scope>NUCLEOTIDE SEQUENCE [LARGE SCALE GENOMIC DNA]</scope>
    <source>
        <strain evidence="1 2">CCGM3</strain>
    </source>
</reference>
<evidence type="ECO:0000313" key="1">
    <source>
        <dbReference type="EMBL" id="RDJ03000.1"/>
    </source>
</evidence>
<dbReference type="EMBL" id="NAAC01000045">
    <property type="protein sequence ID" value="RDJ03000.1"/>
    <property type="molecule type" value="Genomic_DNA"/>
</dbReference>
<proteinExistence type="predicted"/>
<dbReference type="AlphaFoldDB" id="A0A370KF91"/>
<evidence type="ECO:0000313" key="2">
    <source>
        <dbReference type="Proteomes" id="UP000254939"/>
    </source>
</evidence>
<sequence>MMTHPARIKSTIVAAYQAIVLMRRRTIILASGGLAGDCEDVDRCCDMGAAFEQKWAEAKNVPLRLVRP</sequence>
<gene>
    <name evidence="1" type="ORF">B5K06_31440</name>
</gene>
<name>A0A370KF91_9HYPH</name>
<organism evidence="1 2">
    <name type="scientific">Rhizobium grahamii</name>
    <dbReference type="NCBI Taxonomy" id="1120045"/>
    <lineage>
        <taxon>Bacteria</taxon>
        <taxon>Pseudomonadati</taxon>
        <taxon>Pseudomonadota</taxon>
        <taxon>Alphaproteobacteria</taxon>
        <taxon>Hyphomicrobiales</taxon>
        <taxon>Rhizobiaceae</taxon>
        <taxon>Rhizobium/Agrobacterium group</taxon>
        <taxon>Rhizobium</taxon>
    </lineage>
</organism>
<protein>
    <submittedName>
        <fullName evidence="1">Uncharacterized protein</fullName>
    </submittedName>
</protein>
<comment type="caution">
    <text evidence="1">The sequence shown here is derived from an EMBL/GenBank/DDBJ whole genome shotgun (WGS) entry which is preliminary data.</text>
</comment>
<accession>A0A370KF91</accession>
<dbReference type="Proteomes" id="UP000254939">
    <property type="component" value="Unassembled WGS sequence"/>
</dbReference>